<organism evidence="1 2">
    <name type="scientific">Scytalidium lignicola</name>
    <name type="common">Hyphomycete</name>
    <dbReference type="NCBI Taxonomy" id="5539"/>
    <lineage>
        <taxon>Eukaryota</taxon>
        <taxon>Fungi</taxon>
        <taxon>Dikarya</taxon>
        <taxon>Ascomycota</taxon>
        <taxon>Pezizomycotina</taxon>
        <taxon>Leotiomycetes</taxon>
        <taxon>Leotiomycetes incertae sedis</taxon>
        <taxon>Scytalidium</taxon>
    </lineage>
</organism>
<feature type="non-terminal residue" evidence="1">
    <location>
        <position position="1"/>
    </location>
</feature>
<protein>
    <submittedName>
        <fullName evidence="1">Uncharacterized protein</fullName>
    </submittedName>
</protein>
<dbReference type="AlphaFoldDB" id="A0A3E2GZ31"/>
<comment type="caution">
    <text evidence="1">The sequence shown here is derived from an EMBL/GenBank/DDBJ whole genome shotgun (WGS) entry which is preliminary data.</text>
</comment>
<dbReference type="Proteomes" id="UP000258309">
    <property type="component" value="Unassembled WGS sequence"/>
</dbReference>
<evidence type="ECO:0000313" key="1">
    <source>
        <dbReference type="EMBL" id="RFU25993.1"/>
    </source>
</evidence>
<evidence type="ECO:0000313" key="2">
    <source>
        <dbReference type="Proteomes" id="UP000258309"/>
    </source>
</evidence>
<proteinExistence type="predicted"/>
<name>A0A3E2GZ31_SCYLI</name>
<dbReference type="EMBL" id="NCSJ02000292">
    <property type="protein sequence ID" value="RFU25993.1"/>
    <property type="molecule type" value="Genomic_DNA"/>
</dbReference>
<feature type="non-terminal residue" evidence="1">
    <location>
        <position position="157"/>
    </location>
</feature>
<sequence length="157" mass="17372">MEWIARKSHATKPRTSCCGANDGGRSGTFMTTLHVALYLRLPPPPAITARQKNDPRGHHHRLSTQPLPCLPTHELPIVEFTDGREFEKRPSRTGIVEFHWVAAVAAVIESWGVTGEAWGVMEGTGVASQMLAGWNRGNPDWTCPSFLGRFYMVLPVP</sequence>
<gene>
    <name evidence="1" type="ORF">B7463_g10350</name>
</gene>
<reference evidence="1 2" key="1">
    <citation type="submission" date="2018-05" db="EMBL/GenBank/DDBJ databases">
        <title>Draft genome sequence of Scytalidium lignicola DSM 105466, a ubiquitous saprotrophic fungus.</title>
        <authorList>
            <person name="Buettner E."/>
            <person name="Gebauer A.M."/>
            <person name="Hofrichter M."/>
            <person name="Liers C."/>
            <person name="Kellner H."/>
        </authorList>
    </citation>
    <scope>NUCLEOTIDE SEQUENCE [LARGE SCALE GENOMIC DNA]</scope>
    <source>
        <strain evidence="1 2">DSM 105466</strain>
    </source>
</reference>
<keyword evidence="2" id="KW-1185">Reference proteome</keyword>
<accession>A0A3E2GZ31</accession>